<evidence type="ECO:0000313" key="1">
    <source>
        <dbReference type="EMBL" id="GFS64776.1"/>
    </source>
</evidence>
<comment type="caution">
    <text evidence="1">The sequence shown here is derived from an EMBL/GenBank/DDBJ whole genome shotgun (WGS) entry which is preliminary data.</text>
</comment>
<evidence type="ECO:0000313" key="2">
    <source>
        <dbReference type="Proteomes" id="UP000887013"/>
    </source>
</evidence>
<proteinExistence type="predicted"/>
<sequence length="122" mass="13804">MSRTTDRGFESPPLFKIIQPSTTGKKSKNANLCLYHALTCQNFKREEFCFDFIPAPCDSLLPFPKVFKESVSSGRDLRNSGVIRPGLDIFRESHLDNDSSCLLSLTRVDEQFPSHQPSKAQH</sequence>
<dbReference type="AlphaFoldDB" id="A0A8X6IY36"/>
<keyword evidence="2" id="KW-1185">Reference proteome</keyword>
<gene>
    <name evidence="1" type="ORF">NPIL_139561</name>
</gene>
<reference evidence="1" key="1">
    <citation type="submission" date="2020-08" db="EMBL/GenBank/DDBJ databases">
        <title>Multicomponent nature underlies the extraordinary mechanical properties of spider dragline silk.</title>
        <authorList>
            <person name="Kono N."/>
            <person name="Nakamura H."/>
            <person name="Mori M."/>
            <person name="Yoshida Y."/>
            <person name="Ohtoshi R."/>
            <person name="Malay A.D."/>
            <person name="Moran D.A.P."/>
            <person name="Tomita M."/>
            <person name="Numata K."/>
            <person name="Arakawa K."/>
        </authorList>
    </citation>
    <scope>NUCLEOTIDE SEQUENCE</scope>
</reference>
<accession>A0A8X6IY36</accession>
<dbReference type="Proteomes" id="UP000887013">
    <property type="component" value="Unassembled WGS sequence"/>
</dbReference>
<organism evidence="1 2">
    <name type="scientific">Nephila pilipes</name>
    <name type="common">Giant wood spider</name>
    <name type="synonym">Nephila maculata</name>
    <dbReference type="NCBI Taxonomy" id="299642"/>
    <lineage>
        <taxon>Eukaryota</taxon>
        <taxon>Metazoa</taxon>
        <taxon>Ecdysozoa</taxon>
        <taxon>Arthropoda</taxon>
        <taxon>Chelicerata</taxon>
        <taxon>Arachnida</taxon>
        <taxon>Araneae</taxon>
        <taxon>Araneomorphae</taxon>
        <taxon>Entelegynae</taxon>
        <taxon>Araneoidea</taxon>
        <taxon>Nephilidae</taxon>
        <taxon>Nephila</taxon>
    </lineage>
</organism>
<name>A0A8X6IY36_NEPPI</name>
<dbReference type="EMBL" id="BMAW01048214">
    <property type="protein sequence ID" value="GFS64776.1"/>
    <property type="molecule type" value="Genomic_DNA"/>
</dbReference>
<protein>
    <submittedName>
        <fullName evidence="1">Uncharacterized protein</fullName>
    </submittedName>
</protein>